<dbReference type="Gene3D" id="3.30.70.360">
    <property type="match status" value="1"/>
</dbReference>
<comment type="similarity">
    <text evidence="2">Belongs to the peptidase M20A family.</text>
</comment>
<name>A0A9W6FTM9_9BACT</name>
<dbReference type="PANTHER" id="PTHR43808">
    <property type="entry name" value="ACETYLORNITHINE DEACETYLASE"/>
    <property type="match status" value="1"/>
</dbReference>
<evidence type="ECO:0000259" key="6">
    <source>
        <dbReference type="Pfam" id="PF07687"/>
    </source>
</evidence>
<accession>A0A9W6FTM9</accession>
<protein>
    <recommendedName>
        <fullName evidence="6">Peptidase M20 dimerisation domain-containing protein</fullName>
    </recommendedName>
</protein>
<dbReference type="GO" id="GO:0046872">
    <property type="term" value="F:metal ion binding"/>
    <property type="evidence" value="ECO:0007669"/>
    <property type="project" value="UniProtKB-KW"/>
</dbReference>
<dbReference type="AlphaFoldDB" id="A0A9W6FTM9"/>
<evidence type="ECO:0000256" key="1">
    <source>
        <dbReference type="ARBA" id="ARBA00001947"/>
    </source>
</evidence>
<evidence type="ECO:0000256" key="4">
    <source>
        <dbReference type="ARBA" id="ARBA00022801"/>
    </source>
</evidence>
<evidence type="ECO:0000256" key="2">
    <source>
        <dbReference type="ARBA" id="ARBA00006247"/>
    </source>
</evidence>
<evidence type="ECO:0000313" key="7">
    <source>
        <dbReference type="EMBL" id="GLI34325.1"/>
    </source>
</evidence>
<keyword evidence="8" id="KW-1185">Reference proteome</keyword>
<dbReference type="Gene3D" id="3.40.630.10">
    <property type="entry name" value="Zn peptidases"/>
    <property type="match status" value="1"/>
</dbReference>
<dbReference type="PROSITE" id="PS00758">
    <property type="entry name" value="ARGE_DAPE_CPG2_1"/>
    <property type="match status" value="1"/>
</dbReference>
<dbReference type="InterPro" id="IPR011650">
    <property type="entry name" value="Peptidase_M20_dimer"/>
</dbReference>
<feature type="domain" description="Peptidase M20 dimerisation" evidence="6">
    <location>
        <begin position="169"/>
        <end position="266"/>
    </location>
</feature>
<keyword evidence="5" id="KW-0862">Zinc</keyword>
<dbReference type="RefSeq" id="WP_281793579.1">
    <property type="nucleotide sequence ID" value="NZ_BSDR01000001.1"/>
</dbReference>
<evidence type="ECO:0000256" key="3">
    <source>
        <dbReference type="ARBA" id="ARBA00022723"/>
    </source>
</evidence>
<comment type="caution">
    <text evidence="7">The sequence shown here is derived from an EMBL/GenBank/DDBJ whole genome shotgun (WGS) entry which is preliminary data.</text>
</comment>
<keyword evidence="3" id="KW-0479">Metal-binding</keyword>
<dbReference type="SUPFAM" id="SSF55031">
    <property type="entry name" value="Bacterial exopeptidase dimerisation domain"/>
    <property type="match status" value="1"/>
</dbReference>
<keyword evidence="4" id="KW-0378">Hydrolase</keyword>
<dbReference type="Proteomes" id="UP001144372">
    <property type="component" value="Unassembled WGS sequence"/>
</dbReference>
<sequence length="369" mass="41429">MKTTDTPIQPQRVRQLLRDMIDIYSPSGKEEELLEFLLDYLKQRGIPVTLQTVDENRYNILAMPAEMEPRLAMIGHVDTVVAYDFDHYGFTEEGDRIIGLGAADMKGGCAAMIEAFLTFWEKGYSLAPVALALVVGEEEEGDGAMKLVKDFHFPRALIGEPTNLQPCLSHYGYMEVQVNTEGKRMHASLANPGQNPIENMLKLLLKLSHYMAAERPEIVYNIRELSNSQAGFAVPEACEAWIDLHLPPSAPLGEITLEIEEILMRERQENPDFNGTLRFTTIHAGYELPEKGPLVQSLKEIYARHSLPWKPEAFRSHSDANLLWAAGVKPILMGPGQLEKAHARDEDVSFEQVLTACEIYYDLLVSISS</sequence>
<dbReference type="Pfam" id="PF01546">
    <property type="entry name" value="Peptidase_M20"/>
    <property type="match status" value="1"/>
</dbReference>
<dbReference type="InterPro" id="IPR002933">
    <property type="entry name" value="Peptidase_M20"/>
</dbReference>
<organism evidence="7 8">
    <name type="scientific">Desulforhabdus amnigena</name>
    <dbReference type="NCBI Taxonomy" id="40218"/>
    <lineage>
        <taxon>Bacteria</taxon>
        <taxon>Pseudomonadati</taxon>
        <taxon>Thermodesulfobacteriota</taxon>
        <taxon>Syntrophobacteria</taxon>
        <taxon>Syntrophobacterales</taxon>
        <taxon>Syntrophobacteraceae</taxon>
        <taxon>Desulforhabdus</taxon>
    </lineage>
</organism>
<dbReference type="GO" id="GO:0016787">
    <property type="term" value="F:hydrolase activity"/>
    <property type="evidence" value="ECO:0007669"/>
    <property type="project" value="UniProtKB-KW"/>
</dbReference>
<dbReference type="EMBL" id="BSDR01000001">
    <property type="protein sequence ID" value="GLI34325.1"/>
    <property type="molecule type" value="Genomic_DNA"/>
</dbReference>
<dbReference type="SUPFAM" id="SSF53187">
    <property type="entry name" value="Zn-dependent exopeptidases"/>
    <property type="match status" value="1"/>
</dbReference>
<dbReference type="PROSITE" id="PS00759">
    <property type="entry name" value="ARGE_DAPE_CPG2_2"/>
    <property type="match status" value="1"/>
</dbReference>
<dbReference type="PANTHER" id="PTHR43808:SF8">
    <property type="entry name" value="PEPTIDASE M20 DIMERISATION DOMAIN-CONTAINING PROTEIN"/>
    <property type="match status" value="1"/>
</dbReference>
<dbReference type="InterPro" id="IPR050072">
    <property type="entry name" value="Peptidase_M20A"/>
</dbReference>
<dbReference type="InterPro" id="IPR036264">
    <property type="entry name" value="Bact_exopeptidase_dim_dom"/>
</dbReference>
<gene>
    <name evidence="7" type="ORF">DAMNIGENAA_17580</name>
</gene>
<evidence type="ECO:0000313" key="8">
    <source>
        <dbReference type="Proteomes" id="UP001144372"/>
    </source>
</evidence>
<dbReference type="InterPro" id="IPR001261">
    <property type="entry name" value="ArgE/DapE_CS"/>
</dbReference>
<dbReference type="Pfam" id="PF07687">
    <property type="entry name" value="M20_dimer"/>
    <property type="match status" value="1"/>
</dbReference>
<evidence type="ECO:0000256" key="5">
    <source>
        <dbReference type="ARBA" id="ARBA00022833"/>
    </source>
</evidence>
<reference evidence="7" key="1">
    <citation type="submission" date="2022-12" db="EMBL/GenBank/DDBJ databases">
        <title>Reference genome sequencing for broad-spectrum identification of bacterial and archaeal isolates by mass spectrometry.</title>
        <authorList>
            <person name="Sekiguchi Y."/>
            <person name="Tourlousse D.M."/>
        </authorList>
    </citation>
    <scope>NUCLEOTIDE SEQUENCE</scope>
    <source>
        <strain evidence="7">ASRB1</strain>
    </source>
</reference>
<proteinExistence type="inferred from homology"/>
<comment type="cofactor">
    <cofactor evidence="1">
        <name>Zn(2+)</name>
        <dbReference type="ChEBI" id="CHEBI:29105"/>
    </cofactor>
</comment>